<reference evidence="1" key="1">
    <citation type="submission" date="2020-03" db="EMBL/GenBank/DDBJ databases">
        <title>The deep terrestrial virosphere.</title>
        <authorList>
            <person name="Holmfeldt K."/>
            <person name="Nilsson E."/>
            <person name="Simone D."/>
            <person name="Lopez-Fernandez M."/>
            <person name="Wu X."/>
            <person name="de Brujin I."/>
            <person name="Lundin D."/>
            <person name="Andersson A."/>
            <person name="Bertilsson S."/>
            <person name="Dopson M."/>
        </authorList>
    </citation>
    <scope>NUCLEOTIDE SEQUENCE</scope>
    <source>
        <strain evidence="1">MM171B00920</strain>
    </source>
</reference>
<evidence type="ECO:0000313" key="1">
    <source>
        <dbReference type="EMBL" id="QJB03070.1"/>
    </source>
</evidence>
<gene>
    <name evidence="1" type="ORF">MM171B00920_0008</name>
</gene>
<organism evidence="1">
    <name type="scientific">viral metagenome</name>
    <dbReference type="NCBI Taxonomy" id="1070528"/>
    <lineage>
        <taxon>unclassified sequences</taxon>
        <taxon>metagenomes</taxon>
        <taxon>organismal metagenomes</taxon>
    </lineage>
</organism>
<dbReference type="EMBL" id="MT143823">
    <property type="protein sequence ID" value="QJB03070.1"/>
    <property type="molecule type" value="Genomic_DNA"/>
</dbReference>
<accession>A0A6M3MA20</accession>
<protein>
    <submittedName>
        <fullName evidence="1">Uncharacterized protein</fullName>
    </submittedName>
</protein>
<dbReference type="AlphaFoldDB" id="A0A6M3MA20"/>
<proteinExistence type="predicted"/>
<name>A0A6M3MA20_9ZZZZ</name>
<sequence>MKLVFRHLYNDKYAHFPKKEKWQTPVIVLASGFVPEVGKSYKCDVADTMMGSFVYDGVRYDLSIATLSNEAGILDKLGPMSCEFEERMGLRTPMADAFEKAKKERR</sequence>